<evidence type="ECO:0000313" key="2">
    <source>
        <dbReference type="EMBL" id="AWV87809.1"/>
    </source>
</evidence>
<keyword evidence="1" id="KW-1133">Transmembrane helix</keyword>
<dbReference type="Proteomes" id="UP000249799">
    <property type="component" value="Chromosome"/>
</dbReference>
<feature type="transmembrane region" description="Helical" evidence="1">
    <location>
        <begin position="59"/>
        <end position="81"/>
    </location>
</feature>
<keyword evidence="1" id="KW-0812">Transmembrane</keyword>
<proteinExistence type="predicted"/>
<accession>A0A2Z4FFZ2</accession>
<protein>
    <submittedName>
        <fullName evidence="2">Uncharacterized protein</fullName>
    </submittedName>
</protein>
<dbReference type="KEGG" id="bsed:DN745_00050"/>
<organism evidence="2 3">
    <name type="scientific">Bradymonas sediminis</name>
    <dbReference type="NCBI Taxonomy" id="1548548"/>
    <lineage>
        <taxon>Bacteria</taxon>
        <taxon>Deltaproteobacteria</taxon>
        <taxon>Bradymonadales</taxon>
        <taxon>Bradymonadaceae</taxon>
        <taxon>Bradymonas</taxon>
    </lineage>
</organism>
<evidence type="ECO:0000256" key="1">
    <source>
        <dbReference type="SAM" id="Phobius"/>
    </source>
</evidence>
<keyword evidence="1" id="KW-0472">Membrane</keyword>
<dbReference type="AlphaFoldDB" id="A0A2Z4FFZ2"/>
<evidence type="ECO:0000313" key="3">
    <source>
        <dbReference type="Proteomes" id="UP000249799"/>
    </source>
</evidence>
<dbReference type="EMBL" id="CP030032">
    <property type="protein sequence ID" value="AWV87809.1"/>
    <property type="molecule type" value="Genomic_DNA"/>
</dbReference>
<sequence length="161" mass="17179">MAVKSSGAYQTNARIGNGVCGRFRVEISRARHVGRPRFAAQIYLIGVINKQRNVSGYDLVGFLMLFIAQLNQWFMGFGFFAGEQSGRTHATNRSLSLSAAPGGEPARLRRRPSGGRALNRYGPVSAVLLVAPPRANFGRYRFLSVGAGALGASGSFGAAEA</sequence>
<reference evidence="2 3" key="1">
    <citation type="submission" date="2018-06" db="EMBL/GenBank/DDBJ databases">
        <title>Lujinxingia sediminis gen. nov. sp. nov., a new facultative anaerobic member of the class Deltaproteobacteria, and proposal of Lujinxingaceae fam. nov.</title>
        <authorList>
            <person name="Guo L.-Y."/>
            <person name="Li C.-M."/>
            <person name="Wang S."/>
            <person name="Du Z.-J."/>
        </authorList>
    </citation>
    <scope>NUCLEOTIDE SEQUENCE [LARGE SCALE GENOMIC DNA]</scope>
    <source>
        <strain evidence="2 3">FA350</strain>
    </source>
</reference>
<gene>
    <name evidence="2" type="ORF">DN745_00050</name>
</gene>
<keyword evidence="3" id="KW-1185">Reference proteome</keyword>
<name>A0A2Z4FFZ2_9DELT</name>